<feature type="transmembrane region" description="Helical" evidence="7">
    <location>
        <begin position="307"/>
        <end position="328"/>
    </location>
</feature>
<feature type="transmembrane region" description="Helical" evidence="7">
    <location>
        <begin position="242"/>
        <end position="265"/>
    </location>
</feature>
<comment type="similarity">
    <text evidence="2">Belongs to the complex I subunit 4 family.</text>
</comment>
<dbReference type="PANTHER" id="PTHR43507">
    <property type="entry name" value="NADH-UBIQUINONE OXIDOREDUCTASE CHAIN 4"/>
    <property type="match status" value="1"/>
</dbReference>
<evidence type="ECO:0000256" key="3">
    <source>
        <dbReference type="ARBA" id="ARBA00022692"/>
    </source>
</evidence>
<dbReference type="InterPro" id="IPR001750">
    <property type="entry name" value="ND/Mrp_TM"/>
</dbReference>
<feature type="transmembrane region" description="Helical" evidence="7">
    <location>
        <begin position="149"/>
        <end position="166"/>
    </location>
</feature>
<dbReference type="RefSeq" id="WP_245129976.1">
    <property type="nucleotide sequence ID" value="NZ_JALJEJ010000004.1"/>
</dbReference>
<dbReference type="GO" id="GO:0042773">
    <property type="term" value="P:ATP synthesis coupled electron transport"/>
    <property type="evidence" value="ECO:0007669"/>
    <property type="project" value="InterPro"/>
</dbReference>
<feature type="transmembrane region" description="Helical" evidence="7">
    <location>
        <begin position="125"/>
        <end position="143"/>
    </location>
</feature>
<feature type="transmembrane region" description="Helical" evidence="7">
    <location>
        <begin position="178"/>
        <end position="200"/>
    </location>
</feature>
<reference evidence="9" key="1">
    <citation type="submission" date="2022-04" db="EMBL/GenBank/DDBJ databases">
        <title>Mucilaginibacter sp. RS28 isolated from freshwater.</title>
        <authorList>
            <person name="Ko S.-R."/>
        </authorList>
    </citation>
    <scope>NUCLEOTIDE SEQUENCE</scope>
    <source>
        <strain evidence="9">RS28</strain>
    </source>
</reference>
<dbReference type="NCBIfam" id="TIGR01972">
    <property type="entry name" value="NDH_I_M"/>
    <property type="match status" value="1"/>
</dbReference>
<feature type="transmembrane region" description="Helical" evidence="7">
    <location>
        <begin position="447"/>
        <end position="466"/>
    </location>
</feature>
<keyword evidence="5 7" id="KW-0472">Membrane</keyword>
<feature type="transmembrane region" description="Helical" evidence="7">
    <location>
        <begin position="98"/>
        <end position="118"/>
    </location>
</feature>
<evidence type="ECO:0000256" key="5">
    <source>
        <dbReference type="ARBA" id="ARBA00023136"/>
    </source>
</evidence>
<dbReference type="GO" id="GO:0008137">
    <property type="term" value="F:NADH dehydrogenase (ubiquinone) activity"/>
    <property type="evidence" value="ECO:0007669"/>
    <property type="project" value="InterPro"/>
</dbReference>
<dbReference type="GO" id="GO:0048039">
    <property type="term" value="F:ubiquinone binding"/>
    <property type="evidence" value="ECO:0007669"/>
    <property type="project" value="TreeGrafter"/>
</dbReference>
<evidence type="ECO:0000313" key="10">
    <source>
        <dbReference type="Proteomes" id="UP001139450"/>
    </source>
</evidence>
<feature type="transmembrane region" description="Helical" evidence="7">
    <location>
        <begin position="277"/>
        <end position="301"/>
    </location>
</feature>
<evidence type="ECO:0000256" key="4">
    <source>
        <dbReference type="ARBA" id="ARBA00022989"/>
    </source>
</evidence>
<feature type="transmembrane region" description="Helical" evidence="7">
    <location>
        <begin position="498"/>
        <end position="517"/>
    </location>
</feature>
<evidence type="ECO:0000259" key="8">
    <source>
        <dbReference type="Pfam" id="PF00361"/>
    </source>
</evidence>
<organism evidence="9 10">
    <name type="scientific">Mucilaginibacter straminoryzae</name>
    <dbReference type="NCBI Taxonomy" id="2932774"/>
    <lineage>
        <taxon>Bacteria</taxon>
        <taxon>Pseudomonadati</taxon>
        <taxon>Bacteroidota</taxon>
        <taxon>Sphingobacteriia</taxon>
        <taxon>Sphingobacteriales</taxon>
        <taxon>Sphingobacteriaceae</taxon>
        <taxon>Mucilaginibacter</taxon>
    </lineage>
</organism>
<feature type="domain" description="NADH:quinone oxidoreductase/Mrp antiporter transmembrane" evidence="8">
    <location>
        <begin position="142"/>
        <end position="442"/>
    </location>
</feature>
<dbReference type="InterPro" id="IPR003918">
    <property type="entry name" value="NADH_UbQ_OxRdtase"/>
</dbReference>
<comment type="subcellular location">
    <subcellularLocation>
        <location evidence="1">Endomembrane system</location>
        <topology evidence="1">Multi-pass membrane protein</topology>
    </subcellularLocation>
    <subcellularLocation>
        <location evidence="6">Membrane</location>
        <topology evidence="6">Multi-pass membrane protein</topology>
    </subcellularLocation>
</comment>
<evidence type="ECO:0000256" key="1">
    <source>
        <dbReference type="ARBA" id="ARBA00004127"/>
    </source>
</evidence>
<evidence type="ECO:0000256" key="7">
    <source>
        <dbReference type="SAM" id="Phobius"/>
    </source>
</evidence>
<accession>A0A9X2BBR8</accession>
<keyword evidence="10" id="KW-1185">Reference proteome</keyword>
<feature type="transmembrane region" description="Helical" evidence="7">
    <location>
        <begin position="335"/>
        <end position="356"/>
    </location>
</feature>
<comment type="caution">
    <text evidence="9">The sequence shown here is derived from an EMBL/GenBank/DDBJ whole genome shotgun (WGS) entry which is preliminary data.</text>
</comment>
<dbReference type="AlphaFoldDB" id="A0A9X2BBR8"/>
<feature type="transmembrane region" description="Helical" evidence="7">
    <location>
        <begin position="29"/>
        <end position="51"/>
    </location>
</feature>
<dbReference type="PRINTS" id="PR01437">
    <property type="entry name" value="NUOXDRDTASE4"/>
</dbReference>
<dbReference type="PANTHER" id="PTHR43507:SF1">
    <property type="entry name" value="NADH-UBIQUINONE OXIDOREDUCTASE CHAIN 4"/>
    <property type="match status" value="1"/>
</dbReference>
<protein>
    <submittedName>
        <fullName evidence="9">NADH-quinone oxidoreductase subunit M</fullName>
    </submittedName>
</protein>
<dbReference type="EMBL" id="JALJEJ010000004">
    <property type="protein sequence ID" value="MCJ8210137.1"/>
    <property type="molecule type" value="Genomic_DNA"/>
</dbReference>
<dbReference type="GO" id="GO:0003954">
    <property type="term" value="F:NADH dehydrogenase activity"/>
    <property type="evidence" value="ECO:0007669"/>
    <property type="project" value="TreeGrafter"/>
</dbReference>
<name>A0A9X2BBR8_9SPHI</name>
<dbReference type="GO" id="GO:0016020">
    <property type="term" value="C:membrane"/>
    <property type="evidence" value="ECO:0007669"/>
    <property type="project" value="UniProtKB-SubCell"/>
</dbReference>
<dbReference type="Proteomes" id="UP001139450">
    <property type="component" value="Unassembled WGS sequence"/>
</dbReference>
<evidence type="ECO:0000256" key="2">
    <source>
        <dbReference type="ARBA" id="ARBA00009025"/>
    </source>
</evidence>
<dbReference type="GO" id="GO:0015990">
    <property type="term" value="P:electron transport coupled proton transport"/>
    <property type="evidence" value="ECO:0007669"/>
    <property type="project" value="TreeGrafter"/>
</dbReference>
<feature type="transmembrane region" description="Helical" evidence="7">
    <location>
        <begin position="405"/>
        <end position="427"/>
    </location>
</feature>
<dbReference type="InterPro" id="IPR010227">
    <property type="entry name" value="NADH_Q_OxRdtase_chainM/4"/>
</dbReference>
<evidence type="ECO:0000313" key="9">
    <source>
        <dbReference type="EMBL" id="MCJ8210137.1"/>
    </source>
</evidence>
<gene>
    <name evidence="9" type="ORF">MUY27_10485</name>
</gene>
<keyword evidence="4 7" id="KW-1133">Transmembrane helix</keyword>
<evidence type="ECO:0000256" key="6">
    <source>
        <dbReference type="RuleBase" id="RU000320"/>
    </source>
</evidence>
<sequence length="536" mass="58871">MNLLTLLIFIPLLAGLVIAVMPSSLRGSFKYITLLTAVIQLVLSVLIYLNFKTGATHAGVVHEDQFQFVQKLPWIRLNLGGVGDLQIDYFVGIDGVSVTLLVMSALVMIVAVIASWEIKTNLKGYFILFLILDMAVFGVFSALDFFLFYLFYELMLLPLYFLIGMWGGPRREYASIKFFLYTLFGSVFMLLVMVGLYLSVKDPVTGNHTFNIIQMMNPANYDAGSVFSALSHQTILGMPARMVGFVVLFIAFAIKVPVVPLHTWLPDAHVEAPTPVSILLAGVLLKIGGYGIIRICAGIFPDAAVQSSYWLGLLGVISILYGALNALAQRDLKRLIAYSSVSHMGFVLLGIASFTAEGISGAIMQMVSHGFLSSMLFFLVGVVYTRVHDRDIYNFRGLATLMPSYTLFVVIAFFASLGLPGFSAFVAEAFSLAGAFKSANTNGLLPQWMAACGALGILLGAGYFLWTLQRMFFGTPLLKGGESWKLSLTDINWRERSALIPLAFMALLLGVMPSLVFNKINDSVLLLVDFTRQFIK</sequence>
<dbReference type="Pfam" id="PF00361">
    <property type="entry name" value="Proton_antipo_M"/>
    <property type="match status" value="1"/>
</dbReference>
<proteinExistence type="inferred from homology"/>
<keyword evidence="3 6" id="KW-0812">Transmembrane</keyword>
<feature type="transmembrane region" description="Helical" evidence="7">
    <location>
        <begin position="362"/>
        <end position="384"/>
    </location>
</feature>
<dbReference type="GO" id="GO:0012505">
    <property type="term" value="C:endomembrane system"/>
    <property type="evidence" value="ECO:0007669"/>
    <property type="project" value="UniProtKB-SubCell"/>
</dbReference>